<evidence type="ECO:0000256" key="1">
    <source>
        <dbReference type="ARBA" id="ARBA00004141"/>
    </source>
</evidence>
<evidence type="ECO:0000256" key="5">
    <source>
        <dbReference type="SAM" id="Phobius"/>
    </source>
</evidence>
<dbReference type="Pfam" id="PF03151">
    <property type="entry name" value="TPT"/>
    <property type="match status" value="1"/>
</dbReference>
<proteinExistence type="predicted"/>
<evidence type="ECO:0000313" key="7">
    <source>
        <dbReference type="EMBL" id="PNH01462.1"/>
    </source>
</evidence>
<feature type="transmembrane region" description="Helical" evidence="5">
    <location>
        <begin position="121"/>
        <end position="143"/>
    </location>
</feature>
<comment type="subcellular location">
    <subcellularLocation>
        <location evidence="1">Membrane</location>
        <topology evidence="1">Multi-pass membrane protein</topology>
    </subcellularLocation>
</comment>
<dbReference type="Proteomes" id="UP000236333">
    <property type="component" value="Unassembled WGS sequence"/>
</dbReference>
<keyword evidence="4 5" id="KW-0472">Membrane</keyword>
<feature type="transmembrane region" description="Helical" evidence="5">
    <location>
        <begin position="209"/>
        <end position="231"/>
    </location>
</feature>
<evidence type="ECO:0000313" key="8">
    <source>
        <dbReference type="Proteomes" id="UP000236333"/>
    </source>
</evidence>
<evidence type="ECO:0000259" key="6">
    <source>
        <dbReference type="Pfam" id="PF03151"/>
    </source>
</evidence>
<feature type="transmembrane region" description="Helical" evidence="5">
    <location>
        <begin position="90"/>
        <end position="109"/>
    </location>
</feature>
<dbReference type="AlphaFoldDB" id="A0A2J7ZMH5"/>
<dbReference type="PANTHER" id="PTHR11132">
    <property type="entry name" value="SOLUTE CARRIER FAMILY 35"/>
    <property type="match status" value="1"/>
</dbReference>
<comment type="caution">
    <text evidence="7">The sequence shown here is derived from an EMBL/GenBank/DDBJ whole genome shotgun (WGS) entry which is preliminary data.</text>
</comment>
<evidence type="ECO:0000256" key="2">
    <source>
        <dbReference type="ARBA" id="ARBA00022692"/>
    </source>
</evidence>
<dbReference type="InterPro" id="IPR004853">
    <property type="entry name" value="Sugar_P_trans_dom"/>
</dbReference>
<dbReference type="GO" id="GO:0016020">
    <property type="term" value="C:membrane"/>
    <property type="evidence" value="ECO:0007669"/>
    <property type="project" value="UniProtKB-SubCell"/>
</dbReference>
<feature type="transmembrane region" description="Helical" evidence="5">
    <location>
        <begin position="164"/>
        <end position="189"/>
    </location>
</feature>
<dbReference type="InterPro" id="IPR050186">
    <property type="entry name" value="TPT_transporter"/>
</dbReference>
<dbReference type="EMBL" id="PGGS01000887">
    <property type="protein sequence ID" value="PNH01462.1"/>
    <property type="molecule type" value="Genomic_DNA"/>
</dbReference>
<organism evidence="7 8">
    <name type="scientific">Tetrabaena socialis</name>
    <dbReference type="NCBI Taxonomy" id="47790"/>
    <lineage>
        <taxon>Eukaryota</taxon>
        <taxon>Viridiplantae</taxon>
        <taxon>Chlorophyta</taxon>
        <taxon>core chlorophytes</taxon>
        <taxon>Chlorophyceae</taxon>
        <taxon>CS clade</taxon>
        <taxon>Chlamydomonadales</taxon>
        <taxon>Tetrabaenaceae</taxon>
        <taxon>Tetrabaena</taxon>
    </lineage>
</organism>
<name>A0A2J7ZMH5_9CHLO</name>
<accession>A0A2J7ZMH5</accession>
<gene>
    <name evidence="7" type="ORF">TSOC_012649</name>
</gene>
<reference evidence="7 8" key="1">
    <citation type="journal article" date="2017" name="Mol. Biol. Evol.">
        <title>The 4-celled Tetrabaena socialis nuclear genome reveals the essential components for genetic control of cell number at the origin of multicellularity in the volvocine lineage.</title>
        <authorList>
            <person name="Featherston J."/>
            <person name="Arakaki Y."/>
            <person name="Hanschen E.R."/>
            <person name="Ferris P.J."/>
            <person name="Michod R.E."/>
            <person name="Olson B.J.S.C."/>
            <person name="Nozaki H."/>
            <person name="Durand P.M."/>
        </authorList>
    </citation>
    <scope>NUCLEOTIDE SEQUENCE [LARGE SCALE GENOMIC DNA]</scope>
    <source>
        <strain evidence="7 8">NIES-571</strain>
    </source>
</reference>
<feature type="domain" description="Sugar phosphate transporter" evidence="6">
    <location>
        <begin position="92"/>
        <end position="387"/>
    </location>
</feature>
<feature type="transmembrane region" description="Helical" evidence="5">
    <location>
        <begin position="369"/>
        <end position="387"/>
    </location>
</feature>
<keyword evidence="2 5" id="KW-0812">Transmembrane</keyword>
<dbReference type="OrthoDB" id="6418713at2759"/>
<protein>
    <submittedName>
        <fullName evidence="7">Triose phosphate/phosphate translocator TPT, chloroplastic</fullName>
    </submittedName>
</protein>
<sequence length="412" mass="43610">MATLSSCRMPVCGNVASRRPAVAPTMLGGLPVRSAQVGAAARLHMVKPIVPVRLSQPVPIRTQAAEEVKELDALETTVSKVVGVKLAPQVVTLTFIAIWYAMNIGFNLLNKTIFKYFPYPYTVSTIHVVVGLVYCVAVYAVGLKSWSFGRAVNKAELKSIVGPAAMHAIGHVAANISFAAVAISLTHTVKTLEPAFNVLLTKVILGESTPLPVLLTLVPIMVGAGLGWFGVALASAGELSFNWTGFLTAMASNLTFGFRAVWSKQAMTKSLDGTAVYAYTTLISVLICVPWALLAEGSTLKAGIEAAIAKVGAQHFYTDLLMVGLLYHLYNQFAFNTLERVSPVSHGVCNVVKRVAIIGSSVFFFNQTLTSQALVGTCIALAGTWLYTDMSAKARKKAAPPPPAGGVTPAAA</sequence>
<keyword evidence="3 5" id="KW-1133">Transmembrane helix</keyword>
<feature type="transmembrane region" description="Helical" evidence="5">
    <location>
        <begin position="243"/>
        <end position="262"/>
    </location>
</feature>
<evidence type="ECO:0000256" key="4">
    <source>
        <dbReference type="ARBA" id="ARBA00023136"/>
    </source>
</evidence>
<feature type="transmembrane region" description="Helical" evidence="5">
    <location>
        <begin position="274"/>
        <end position="295"/>
    </location>
</feature>
<keyword evidence="8" id="KW-1185">Reference proteome</keyword>
<evidence type="ECO:0000256" key="3">
    <source>
        <dbReference type="ARBA" id="ARBA00022989"/>
    </source>
</evidence>